<evidence type="ECO:0000259" key="8">
    <source>
        <dbReference type="PROSITE" id="PS50111"/>
    </source>
</evidence>
<dbReference type="RefSeq" id="WP_377044876.1">
    <property type="nucleotide sequence ID" value="NZ_JBHLUN010000008.1"/>
</dbReference>
<proteinExistence type="inferred from homology"/>
<keyword evidence="2" id="KW-1003">Cell membrane</keyword>
<organism evidence="11 12">
    <name type="scientific">Roseomonas elaeocarpi</name>
    <dbReference type="NCBI Taxonomy" id="907779"/>
    <lineage>
        <taxon>Bacteria</taxon>
        <taxon>Pseudomonadati</taxon>
        <taxon>Pseudomonadota</taxon>
        <taxon>Alphaproteobacteria</taxon>
        <taxon>Acetobacterales</taxon>
        <taxon>Roseomonadaceae</taxon>
        <taxon>Roseomonas</taxon>
    </lineage>
</organism>
<keyword evidence="7" id="KW-0812">Transmembrane</keyword>
<accession>A0ABV6JTR8</accession>
<evidence type="ECO:0000256" key="3">
    <source>
        <dbReference type="ARBA" id="ARBA00023224"/>
    </source>
</evidence>
<evidence type="ECO:0000259" key="9">
    <source>
        <dbReference type="PROSITE" id="PS50192"/>
    </source>
</evidence>
<dbReference type="SUPFAM" id="SSF58104">
    <property type="entry name" value="Methyl-accepting chemotaxis protein (MCP) signaling domain"/>
    <property type="match status" value="1"/>
</dbReference>
<evidence type="ECO:0000313" key="12">
    <source>
        <dbReference type="Proteomes" id="UP001589865"/>
    </source>
</evidence>
<feature type="domain" description="T-SNARE coiled-coil homology" evidence="9">
    <location>
        <begin position="563"/>
        <end position="625"/>
    </location>
</feature>
<feature type="domain" description="HAMP" evidence="10">
    <location>
        <begin position="317"/>
        <end position="370"/>
    </location>
</feature>
<dbReference type="PROSITE" id="PS50111">
    <property type="entry name" value="CHEMOTAXIS_TRANSDUC_2"/>
    <property type="match status" value="1"/>
</dbReference>
<keyword evidence="3 5" id="KW-0807">Transducer</keyword>
<dbReference type="SMART" id="SM00304">
    <property type="entry name" value="HAMP"/>
    <property type="match status" value="1"/>
</dbReference>
<dbReference type="CDD" id="cd06225">
    <property type="entry name" value="HAMP"/>
    <property type="match status" value="1"/>
</dbReference>
<dbReference type="PANTHER" id="PTHR32089">
    <property type="entry name" value="METHYL-ACCEPTING CHEMOTAXIS PROTEIN MCPB"/>
    <property type="match status" value="1"/>
</dbReference>
<dbReference type="Pfam" id="PF00672">
    <property type="entry name" value="HAMP"/>
    <property type="match status" value="1"/>
</dbReference>
<keyword evidence="6" id="KW-0175">Coiled coil</keyword>
<dbReference type="Gene3D" id="6.10.340.10">
    <property type="match status" value="1"/>
</dbReference>
<evidence type="ECO:0000256" key="7">
    <source>
        <dbReference type="SAM" id="Phobius"/>
    </source>
</evidence>
<evidence type="ECO:0000256" key="4">
    <source>
        <dbReference type="ARBA" id="ARBA00029447"/>
    </source>
</evidence>
<feature type="coiled-coil region" evidence="6">
    <location>
        <begin position="368"/>
        <end position="414"/>
    </location>
</feature>
<dbReference type="InterPro" id="IPR003660">
    <property type="entry name" value="HAMP_dom"/>
</dbReference>
<evidence type="ECO:0000259" key="10">
    <source>
        <dbReference type="PROSITE" id="PS50885"/>
    </source>
</evidence>
<keyword evidence="7" id="KW-0472">Membrane</keyword>
<reference evidence="11 12" key="1">
    <citation type="submission" date="2024-09" db="EMBL/GenBank/DDBJ databases">
        <authorList>
            <person name="Sun Q."/>
            <person name="Mori K."/>
        </authorList>
    </citation>
    <scope>NUCLEOTIDE SEQUENCE [LARGE SCALE GENOMIC DNA]</scope>
    <source>
        <strain evidence="11 12">TBRC 5777</strain>
    </source>
</reference>
<sequence>MPTMPKILAGSLRTKVYASFAAVLLLSSAAAGTYHLRMVEMSRQVDDLLLASEQSRQAAQLNTDIGEARRTFSVYLRTGAARDLLALRKIFAGAREDLVPLAKGNPQLVAKLSQSMDSYAAIIDRIAQAVAKQQTVFGTLFAQATAANNIATMLLGNAADEPFGAFPGLLRLNGALAAEMRAAARFNDSLAGSDRDVLLAETGRVTRELEALRAGDGLPAGSDAAMAALLNHGQRAATAASGLAEAASLVLQVTNESRDGGAAMVQATLATIDNIAQQFTRAGNDAKEGAQSALRIGLTVSLLAVLAALLTAWLFGRSLSRPITRLTGTMRTLSEGDLSADVPDTRRRDEIGAMARAVEIFKQNGLRMRAMEAEQATQAAEAEEARRRGLLAMADQLEAEVKGVVEAAENAATDLRESANGMSGTVRLTTERSTSAALGAESASGNIQMVAAAAEELSASINEITRQVSASTAITRRASTQAAETSSAMVGLAGVANQIGQIISLVERIAGQTNLLALNATIEAARAGEAGKGFAVVASEVKNLAAQTAKATEEIAAQVGAIQSGSQAASAAMQAIASTISEIENNSASIAAAIEEQGAATQEIARNVQEAAQGAGDATRNITGVQEVAAEAGEQAATVQRAAVLLSEQSVTLRQAVDGFLDGMRQPVARAA</sequence>
<evidence type="ECO:0000256" key="1">
    <source>
        <dbReference type="ARBA" id="ARBA00004429"/>
    </source>
</evidence>
<name>A0ABV6JTR8_9PROT</name>
<dbReference type="Proteomes" id="UP001589865">
    <property type="component" value="Unassembled WGS sequence"/>
</dbReference>
<evidence type="ECO:0000256" key="5">
    <source>
        <dbReference type="PROSITE-ProRule" id="PRU00284"/>
    </source>
</evidence>
<dbReference type="EMBL" id="JBHLUN010000008">
    <property type="protein sequence ID" value="MFC0409129.1"/>
    <property type="molecule type" value="Genomic_DNA"/>
</dbReference>
<dbReference type="PROSITE" id="PS50192">
    <property type="entry name" value="T_SNARE"/>
    <property type="match status" value="1"/>
</dbReference>
<evidence type="ECO:0000313" key="11">
    <source>
        <dbReference type="EMBL" id="MFC0409129.1"/>
    </source>
</evidence>
<comment type="subcellular location">
    <subcellularLocation>
        <location evidence="1">Cell inner membrane</location>
        <topology evidence="1">Multi-pass membrane protein</topology>
    </subcellularLocation>
</comment>
<dbReference type="PANTHER" id="PTHR32089:SF112">
    <property type="entry name" value="LYSOZYME-LIKE PROTEIN-RELATED"/>
    <property type="match status" value="1"/>
</dbReference>
<dbReference type="InterPro" id="IPR004089">
    <property type="entry name" value="MCPsignal_dom"/>
</dbReference>
<evidence type="ECO:0000256" key="6">
    <source>
        <dbReference type="SAM" id="Coils"/>
    </source>
</evidence>
<dbReference type="Gene3D" id="1.10.287.950">
    <property type="entry name" value="Methyl-accepting chemotaxis protein"/>
    <property type="match status" value="1"/>
</dbReference>
<comment type="caution">
    <text evidence="11">The sequence shown here is derived from an EMBL/GenBank/DDBJ whole genome shotgun (WGS) entry which is preliminary data.</text>
</comment>
<keyword evidence="12" id="KW-1185">Reference proteome</keyword>
<evidence type="ECO:0000256" key="2">
    <source>
        <dbReference type="ARBA" id="ARBA00022519"/>
    </source>
</evidence>
<feature type="domain" description="Methyl-accepting transducer" evidence="8">
    <location>
        <begin position="411"/>
        <end position="650"/>
    </location>
</feature>
<dbReference type="InterPro" id="IPR000727">
    <property type="entry name" value="T_SNARE_dom"/>
</dbReference>
<gene>
    <name evidence="11" type="ORF">ACFFGY_12780</name>
</gene>
<feature type="transmembrane region" description="Helical" evidence="7">
    <location>
        <begin position="296"/>
        <end position="316"/>
    </location>
</feature>
<dbReference type="Pfam" id="PF00015">
    <property type="entry name" value="MCPsignal"/>
    <property type="match status" value="1"/>
</dbReference>
<keyword evidence="7" id="KW-1133">Transmembrane helix</keyword>
<protein>
    <submittedName>
        <fullName evidence="11">Methyl-accepting chemotaxis protein</fullName>
    </submittedName>
</protein>
<dbReference type="PROSITE" id="PS50885">
    <property type="entry name" value="HAMP"/>
    <property type="match status" value="1"/>
</dbReference>
<keyword evidence="2" id="KW-0997">Cell inner membrane</keyword>
<dbReference type="SMART" id="SM00283">
    <property type="entry name" value="MA"/>
    <property type="match status" value="1"/>
</dbReference>
<comment type="similarity">
    <text evidence="4">Belongs to the methyl-accepting chemotaxis (MCP) protein family.</text>
</comment>